<reference evidence="4 5" key="1">
    <citation type="submission" date="2019-07" db="EMBL/GenBank/DDBJ databases">
        <title>Tepidimonas charontis SPSP-6 draft genome.</title>
        <authorList>
            <person name="Da Costa M.S."/>
            <person name="Froufe H.J.C."/>
            <person name="Egas C."/>
            <person name="Albuquerque L."/>
        </authorList>
    </citation>
    <scope>NUCLEOTIDE SEQUENCE [LARGE SCALE GENOMIC DNA]</scope>
    <source>
        <strain evidence="4 5">SPSP-6</strain>
    </source>
</reference>
<dbReference type="OrthoDB" id="5958450at2"/>
<gene>
    <name evidence="4" type="primary">gstB</name>
    <name evidence="4" type="ORF">Tchar_00200</name>
</gene>
<dbReference type="InterPro" id="IPR036282">
    <property type="entry name" value="Glutathione-S-Trfase_C_sf"/>
</dbReference>
<dbReference type="CDD" id="cd03207">
    <property type="entry name" value="GST_C_8"/>
    <property type="match status" value="1"/>
</dbReference>
<feature type="domain" description="GST N-terminal" evidence="2">
    <location>
        <begin position="1"/>
        <end position="84"/>
    </location>
</feature>
<keyword evidence="5" id="KW-1185">Reference proteome</keyword>
<dbReference type="Gene3D" id="1.20.1050.10">
    <property type="match status" value="1"/>
</dbReference>
<dbReference type="Proteomes" id="UP000318294">
    <property type="component" value="Unassembled WGS sequence"/>
</dbReference>
<dbReference type="SFLD" id="SFLDG01150">
    <property type="entry name" value="Main.1:_Beta-like"/>
    <property type="match status" value="1"/>
</dbReference>
<dbReference type="PROSITE" id="PS50405">
    <property type="entry name" value="GST_CTER"/>
    <property type="match status" value="1"/>
</dbReference>
<protein>
    <submittedName>
        <fullName evidence="4">Glutathione S-transferase GstB</fullName>
        <ecNumber evidence="4">2.5.1.18</ecNumber>
    </submittedName>
</protein>
<proteinExistence type="inferred from homology"/>
<dbReference type="AlphaFoldDB" id="A0A554XJZ9"/>
<dbReference type="InterPro" id="IPR004045">
    <property type="entry name" value="Glutathione_S-Trfase_N"/>
</dbReference>
<dbReference type="PANTHER" id="PTHR44051">
    <property type="entry name" value="GLUTATHIONE S-TRANSFERASE-RELATED"/>
    <property type="match status" value="1"/>
</dbReference>
<dbReference type="Pfam" id="PF02798">
    <property type="entry name" value="GST_N"/>
    <property type="match status" value="1"/>
</dbReference>
<evidence type="ECO:0000256" key="1">
    <source>
        <dbReference type="RuleBase" id="RU003494"/>
    </source>
</evidence>
<feature type="domain" description="GST C-terminal" evidence="3">
    <location>
        <begin position="92"/>
        <end position="229"/>
    </location>
</feature>
<organism evidence="4 5">
    <name type="scientific">Tepidimonas charontis</name>
    <dbReference type="NCBI Taxonomy" id="2267262"/>
    <lineage>
        <taxon>Bacteria</taxon>
        <taxon>Pseudomonadati</taxon>
        <taxon>Pseudomonadota</taxon>
        <taxon>Betaproteobacteria</taxon>
        <taxon>Burkholderiales</taxon>
        <taxon>Tepidimonas</taxon>
    </lineage>
</organism>
<accession>A0A554XJZ9</accession>
<evidence type="ECO:0000313" key="4">
    <source>
        <dbReference type="EMBL" id="TSE36150.1"/>
    </source>
</evidence>
<evidence type="ECO:0000259" key="3">
    <source>
        <dbReference type="PROSITE" id="PS50405"/>
    </source>
</evidence>
<dbReference type="CDD" id="cd03046">
    <property type="entry name" value="GST_N_GTT1_like"/>
    <property type="match status" value="1"/>
</dbReference>
<dbReference type="SFLD" id="SFLDS00019">
    <property type="entry name" value="Glutathione_Transferase_(cytos"/>
    <property type="match status" value="1"/>
</dbReference>
<dbReference type="SUPFAM" id="SSF47616">
    <property type="entry name" value="GST C-terminal domain-like"/>
    <property type="match status" value="1"/>
</dbReference>
<dbReference type="PANTHER" id="PTHR44051:SF19">
    <property type="entry name" value="DISULFIDE-BOND OXIDOREDUCTASE YFCG"/>
    <property type="match status" value="1"/>
</dbReference>
<dbReference type="EC" id="2.5.1.18" evidence="4"/>
<dbReference type="InterPro" id="IPR004046">
    <property type="entry name" value="GST_C"/>
</dbReference>
<dbReference type="RefSeq" id="WP_144327234.1">
    <property type="nucleotide sequence ID" value="NZ_VJON01000002.1"/>
</dbReference>
<dbReference type="InterPro" id="IPR010987">
    <property type="entry name" value="Glutathione-S-Trfase_C-like"/>
</dbReference>
<evidence type="ECO:0000259" key="2">
    <source>
        <dbReference type="PROSITE" id="PS50404"/>
    </source>
</evidence>
<dbReference type="GO" id="GO:0004364">
    <property type="term" value="F:glutathione transferase activity"/>
    <property type="evidence" value="ECO:0007669"/>
    <property type="project" value="UniProtKB-EC"/>
</dbReference>
<dbReference type="EMBL" id="VJON01000002">
    <property type="protein sequence ID" value="TSE36150.1"/>
    <property type="molecule type" value="Genomic_DNA"/>
</dbReference>
<comment type="caution">
    <text evidence="4">The sequence shown here is derived from an EMBL/GenBank/DDBJ whole genome shotgun (WGS) entry which is preliminary data.</text>
</comment>
<name>A0A554XJZ9_9BURK</name>
<dbReference type="InterPro" id="IPR036249">
    <property type="entry name" value="Thioredoxin-like_sf"/>
</dbReference>
<dbReference type="Gene3D" id="3.40.30.10">
    <property type="entry name" value="Glutaredoxin"/>
    <property type="match status" value="1"/>
</dbReference>
<dbReference type="SFLD" id="SFLDG00358">
    <property type="entry name" value="Main_(cytGST)"/>
    <property type="match status" value="1"/>
</dbReference>
<dbReference type="InterPro" id="IPR040079">
    <property type="entry name" value="Glutathione_S-Trfase"/>
</dbReference>
<evidence type="ECO:0000313" key="5">
    <source>
        <dbReference type="Proteomes" id="UP000318294"/>
    </source>
</evidence>
<keyword evidence="4" id="KW-0808">Transferase</keyword>
<dbReference type="SUPFAM" id="SSF52833">
    <property type="entry name" value="Thioredoxin-like"/>
    <property type="match status" value="1"/>
</dbReference>
<dbReference type="PROSITE" id="PS50404">
    <property type="entry name" value="GST_NTER"/>
    <property type="match status" value="1"/>
</dbReference>
<dbReference type="Pfam" id="PF00043">
    <property type="entry name" value="GST_C"/>
    <property type="match status" value="1"/>
</dbReference>
<sequence>MLTIYGIFASRAVRPLWAAQELGLSYTHVPTPYQGGATRTPEFLALNPNGHIPVLVDERPEGRVVVWESMACALYLARHHGRGDGSDIAPANPAEDAEALRWAFWAMTELETDALAVLMHRIGLPPQRRDAGRLAVAEQRLRGPLGVLDAHLARQAEHGCAYLAAERFTIADLCVACVANWTRPSHELMHAFPHVHAWVQRCHARPAYQTLKAADKAAAAASPERTAPSSVAG</sequence>
<comment type="similarity">
    <text evidence="1">Belongs to the GST superfamily.</text>
</comment>